<protein>
    <submittedName>
        <fullName evidence="1">Uncharacterized protein</fullName>
    </submittedName>
</protein>
<dbReference type="EMBL" id="HACG01000655">
    <property type="protein sequence ID" value="CEK47520.1"/>
    <property type="molecule type" value="Transcribed_RNA"/>
</dbReference>
<name>A0A0B6XW72_9EUPU</name>
<gene>
    <name evidence="1" type="primary">ORF1542</name>
</gene>
<proteinExistence type="predicted"/>
<feature type="non-terminal residue" evidence="1">
    <location>
        <position position="1"/>
    </location>
</feature>
<organism evidence="1">
    <name type="scientific">Arion vulgaris</name>
    <dbReference type="NCBI Taxonomy" id="1028688"/>
    <lineage>
        <taxon>Eukaryota</taxon>
        <taxon>Metazoa</taxon>
        <taxon>Spiralia</taxon>
        <taxon>Lophotrochozoa</taxon>
        <taxon>Mollusca</taxon>
        <taxon>Gastropoda</taxon>
        <taxon>Heterobranchia</taxon>
        <taxon>Euthyneura</taxon>
        <taxon>Panpulmonata</taxon>
        <taxon>Eupulmonata</taxon>
        <taxon>Stylommatophora</taxon>
        <taxon>Helicina</taxon>
        <taxon>Arionoidea</taxon>
        <taxon>Arionidae</taxon>
        <taxon>Arion</taxon>
    </lineage>
</organism>
<sequence>SDEYVCRKGAFLGHCCYAKIEKWDKLQYESICELNNLITPKDQNPYGNEYIHGRNCNDNFCSNPKHTCVNGPF</sequence>
<evidence type="ECO:0000313" key="1">
    <source>
        <dbReference type="EMBL" id="CEK47520.1"/>
    </source>
</evidence>
<dbReference type="AlphaFoldDB" id="A0A0B6XW72"/>
<reference evidence="1" key="1">
    <citation type="submission" date="2014-12" db="EMBL/GenBank/DDBJ databases">
        <title>Insight into the proteome of Arion vulgaris.</title>
        <authorList>
            <person name="Aradska J."/>
            <person name="Bulat T."/>
            <person name="Smidak R."/>
            <person name="Sarate P."/>
            <person name="Gangsoo J."/>
            <person name="Sialana F."/>
            <person name="Bilban M."/>
            <person name="Lubec G."/>
        </authorList>
    </citation>
    <scope>NUCLEOTIDE SEQUENCE</scope>
    <source>
        <tissue evidence="1">Skin</tissue>
    </source>
</reference>
<accession>A0A0B6XW72</accession>
<feature type="non-terminal residue" evidence="1">
    <location>
        <position position="73"/>
    </location>
</feature>